<proteinExistence type="evidence at transcript level"/>
<evidence type="ECO:0000256" key="2">
    <source>
        <dbReference type="ARBA" id="ARBA00006668"/>
    </source>
</evidence>
<dbReference type="GO" id="GO:0005763">
    <property type="term" value="C:mitochondrial small ribosomal subunit"/>
    <property type="evidence" value="ECO:0007669"/>
    <property type="project" value="TreeGrafter"/>
</dbReference>
<dbReference type="GO" id="GO:0005743">
    <property type="term" value="C:mitochondrial inner membrane"/>
    <property type="evidence" value="ECO:0007669"/>
    <property type="project" value="UniProtKB-ARBA"/>
</dbReference>
<dbReference type="PANTHER" id="PTHR12919">
    <property type="entry name" value="30S RIBOSOMAL PROTEIN S16"/>
    <property type="match status" value="1"/>
</dbReference>
<keyword evidence="3" id="KW-0689">Ribosomal protein</keyword>
<comment type="similarity">
    <text evidence="2">Belongs to the bacterial ribosomal protein bS16 family.</text>
</comment>
<dbReference type="PANTHER" id="PTHR12919:SF20">
    <property type="entry name" value="SMALL RIBOSOMAL SUBUNIT PROTEIN BS16M"/>
    <property type="match status" value="1"/>
</dbReference>
<dbReference type="AlphaFoldDB" id="Q5DEQ7"/>
<comment type="subcellular location">
    <subcellularLocation>
        <location evidence="1">Mitochondrion</location>
    </subcellularLocation>
</comment>
<evidence type="ECO:0000313" key="9">
    <source>
        <dbReference type="EMBL" id="AAW25699.1"/>
    </source>
</evidence>
<dbReference type="NCBIfam" id="TIGR00002">
    <property type="entry name" value="S16"/>
    <property type="match status" value="1"/>
</dbReference>
<evidence type="ECO:0000256" key="5">
    <source>
        <dbReference type="ARBA" id="ARBA00023274"/>
    </source>
</evidence>
<evidence type="ECO:0000256" key="7">
    <source>
        <dbReference type="ARBA" id="ARBA00035438"/>
    </source>
</evidence>
<dbReference type="GO" id="GO:0032543">
    <property type="term" value="P:mitochondrial translation"/>
    <property type="evidence" value="ECO:0007669"/>
    <property type="project" value="TreeGrafter"/>
</dbReference>
<dbReference type="GO" id="GO:0003735">
    <property type="term" value="F:structural constituent of ribosome"/>
    <property type="evidence" value="ECO:0007669"/>
    <property type="project" value="InterPro"/>
</dbReference>
<reference evidence="9" key="2">
    <citation type="journal article" date="2006" name="PLoS Pathog.">
        <title>New perspectives on host-parasite interplay by comparative transcriptomic and proteomic analyses of Schistosoma japonicum.</title>
        <authorList>
            <person name="Liu F."/>
            <person name="Lu J."/>
            <person name="Hu W."/>
            <person name="Wang S.Y."/>
            <person name="Cui S.J."/>
            <person name="Chi M."/>
            <person name="Yan Q."/>
            <person name="Wang X.R."/>
            <person name="Song H.D."/>
            <person name="Xu X.N."/>
            <person name="Wang J.J."/>
            <person name="Zhang X.L."/>
            <person name="Zhang X."/>
            <person name="Wang Z.Q."/>
            <person name="Xue C.L."/>
            <person name="Brindley P.J."/>
            <person name="McManus D.P."/>
            <person name="Yang P.Y."/>
            <person name="Feng Z."/>
            <person name="Chen Z."/>
            <person name="Han Z.G."/>
        </authorList>
    </citation>
    <scope>NUCLEOTIDE SEQUENCE</scope>
</reference>
<protein>
    <recommendedName>
        <fullName evidence="6">Small ribosomal subunit protein bS16m</fullName>
    </recommendedName>
    <alternativeName>
        <fullName evidence="7">28S ribosomal protein S16, mitochondrial</fullName>
    </alternativeName>
</protein>
<feature type="region of interest" description="Disordered" evidence="8">
    <location>
        <begin position="261"/>
        <end position="281"/>
    </location>
</feature>
<sequence length="308" mass="35974">MHILYFFLLNLLFPIRKYSFLLFILLNLLKTPITHHHIIVYITAVRFDSCALLHEVLPICIAFYNPVRVEQLISMHATLHKFPLLRSLHFGRVPFLISYLPVDNVQPFIRQSTQSSSLDNRRFIPGPKKPSTWWPHQPLIPGRRVVKLYPVRFRHKPRIALVREGCANRPFFTIQIKSNLSESKKLGIEQVGSWDPIPNMYGEQLIALNLERIAYWLGVGAEPTVRVAELLGLCGFLPVHPRSYLMAHRARIAMMKYLEKQENKQDSDNTNESEQTVDDAKNTDIHSRVDSIWRRGNEPPDWWYYGLR</sequence>
<reference evidence="9" key="1">
    <citation type="submission" date="2004-11" db="EMBL/GenBank/DDBJ databases">
        <title>The full-length cDNA sequences of Schistosoma japonicum genes.</title>
        <authorList>
            <person name="Han Z."/>
        </authorList>
    </citation>
    <scope>NUCLEOTIDE SEQUENCE</scope>
</reference>
<organism evidence="9">
    <name type="scientific">Schistosoma japonicum</name>
    <name type="common">Blood fluke</name>
    <dbReference type="NCBI Taxonomy" id="6182"/>
    <lineage>
        <taxon>Eukaryota</taxon>
        <taxon>Metazoa</taxon>
        <taxon>Spiralia</taxon>
        <taxon>Lophotrochozoa</taxon>
        <taxon>Platyhelminthes</taxon>
        <taxon>Trematoda</taxon>
        <taxon>Digenea</taxon>
        <taxon>Strigeidida</taxon>
        <taxon>Schistosomatoidea</taxon>
        <taxon>Schistosomatidae</taxon>
        <taxon>Schistosoma</taxon>
    </lineage>
</organism>
<dbReference type="SUPFAM" id="SSF54565">
    <property type="entry name" value="Ribosomal protein S16"/>
    <property type="match status" value="1"/>
</dbReference>
<keyword evidence="5" id="KW-0687">Ribonucleoprotein</keyword>
<dbReference type="InterPro" id="IPR023803">
    <property type="entry name" value="Ribosomal_bS16_dom_sf"/>
</dbReference>
<evidence type="ECO:0000256" key="6">
    <source>
        <dbReference type="ARBA" id="ARBA00035263"/>
    </source>
</evidence>
<name>Q5DEQ7_SCHJA</name>
<dbReference type="Pfam" id="PF00886">
    <property type="entry name" value="Ribosomal_S16"/>
    <property type="match status" value="1"/>
</dbReference>
<keyword evidence="4" id="KW-0496">Mitochondrion</keyword>
<evidence type="ECO:0000256" key="1">
    <source>
        <dbReference type="ARBA" id="ARBA00004173"/>
    </source>
</evidence>
<evidence type="ECO:0000256" key="3">
    <source>
        <dbReference type="ARBA" id="ARBA00022980"/>
    </source>
</evidence>
<dbReference type="InterPro" id="IPR000307">
    <property type="entry name" value="Ribosomal_bS16"/>
</dbReference>
<accession>Q5DEQ7</accession>
<dbReference type="Gene3D" id="3.30.1320.10">
    <property type="match status" value="1"/>
</dbReference>
<evidence type="ECO:0000256" key="8">
    <source>
        <dbReference type="SAM" id="MobiDB-lite"/>
    </source>
</evidence>
<dbReference type="EMBL" id="AY813967">
    <property type="protein sequence ID" value="AAW25699.1"/>
    <property type="molecule type" value="mRNA"/>
</dbReference>
<evidence type="ECO:0000256" key="4">
    <source>
        <dbReference type="ARBA" id="ARBA00023128"/>
    </source>
</evidence>
<dbReference type="FunFam" id="3.30.1320.10:FF:000004">
    <property type="entry name" value="28S ribosomal protein S16, mitochondrial"/>
    <property type="match status" value="1"/>
</dbReference>